<protein>
    <recommendedName>
        <fullName evidence="4">Lipoprotein</fullName>
    </recommendedName>
</protein>
<evidence type="ECO:0000256" key="1">
    <source>
        <dbReference type="SAM" id="SignalP"/>
    </source>
</evidence>
<reference evidence="2" key="1">
    <citation type="submission" date="2022-12" db="EMBL/GenBank/DDBJ databases">
        <title>Species Delineation and Comparative Genomics within the Campylobacter ureolyticus Complex.</title>
        <authorList>
            <person name="Maki J."/>
            <person name="Howard M."/>
            <person name="Connelly S."/>
            <person name="Hardy D.J."/>
            <person name="Cameron A."/>
        </authorList>
    </citation>
    <scope>NUCLEOTIDE SEQUENCE</scope>
    <source>
        <strain evidence="2">URMC_787</strain>
    </source>
</reference>
<gene>
    <name evidence="2" type="ORF">O6B32_09335</name>
</gene>
<proteinExistence type="predicted"/>
<name>A0A9Q4KM96_9BACT</name>
<dbReference type="RefSeq" id="WP_269485193.1">
    <property type="nucleotide sequence ID" value="NZ_JAPXGO010000016.1"/>
</dbReference>
<organism evidence="2 3">
    <name type="scientific">Campylobacter ureolyticus</name>
    <dbReference type="NCBI Taxonomy" id="827"/>
    <lineage>
        <taxon>Bacteria</taxon>
        <taxon>Pseudomonadati</taxon>
        <taxon>Campylobacterota</taxon>
        <taxon>Epsilonproteobacteria</taxon>
        <taxon>Campylobacterales</taxon>
        <taxon>Campylobacteraceae</taxon>
        <taxon>Campylobacter</taxon>
    </lineage>
</organism>
<accession>A0A9Q4KM96</accession>
<sequence length="129" mass="15406">MRKFLFLLTASFLLSGCMTPVAVNNKFLRHTGKYHISECYKECFFCEKYKINSDKIYTMNDRKNSNIYALLDGKFVKLVNTEKYIGYFQIFPIESCDDVWCKIYYPCSDMKYFVKKDEIHKMYNIINGK</sequence>
<evidence type="ECO:0008006" key="4">
    <source>
        <dbReference type="Google" id="ProtNLM"/>
    </source>
</evidence>
<feature type="chain" id="PRO_5040424373" description="Lipoprotein" evidence="1">
    <location>
        <begin position="23"/>
        <end position="129"/>
    </location>
</feature>
<dbReference type="Proteomes" id="UP001075225">
    <property type="component" value="Unassembled WGS sequence"/>
</dbReference>
<feature type="signal peptide" evidence="1">
    <location>
        <begin position="1"/>
        <end position="22"/>
    </location>
</feature>
<evidence type="ECO:0000313" key="3">
    <source>
        <dbReference type="Proteomes" id="UP001075225"/>
    </source>
</evidence>
<dbReference type="PROSITE" id="PS51257">
    <property type="entry name" value="PROKAR_LIPOPROTEIN"/>
    <property type="match status" value="1"/>
</dbReference>
<dbReference type="AlphaFoldDB" id="A0A9Q4KM96"/>
<dbReference type="EMBL" id="JAPXGO010000016">
    <property type="protein sequence ID" value="MCZ6160677.1"/>
    <property type="molecule type" value="Genomic_DNA"/>
</dbReference>
<comment type="caution">
    <text evidence="2">The sequence shown here is derived from an EMBL/GenBank/DDBJ whole genome shotgun (WGS) entry which is preliminary data.</text>
</comment>
<evidence type="ECO:0000313" key="2">
    <source>
        <dbReference type="EMBL" id="MCZ6160677.1"/>
    </source>
</evidence>
<keyword evidence="1" id="KW-0732">Signal</keyword>